<keyword evidence="4 10" id="KW-0808">Transferase</keyword>
<dbReference type="GO" id="GO:0016763">
    <property type="term" value="F:pentosyltransferase activity"/>
    <property type="evidence" value="ECO:0007669"/>
    <property type="project" value="TreeGrafter"/>
</dbReference>
<sequence>MTKIKDLFSKALIILSFFLFLSIFVYINYIASPNFKAPVLKSLALTLGFLLIFIAVDYFMDKFKNKKAVYYAIIGIIIFAGLLLRLYWTNSVSTIQISDFGRMWESAGEIAEGNFSRFQKNGYLYTYPHLAFTTLFYSLIHMITGSSLMAMKFVNIGLSLLTAFLVYLISGELSNGKKATAIFIMAINSPFIFFNNILDSQNIAAPVFYFAVLLYLKVFKKKIHPLYLVAVGALLSLGNLFRSVGPIFVIAIIMHMLIFSSYSLIQKRKKGKPLKLDKGLLGPLCLVLMLVAMYVTTFVLNYIFIWAGVFQKPTWDTGGNLILYINAGFNHESNGMWNQEDYDLLRDVGFDYDKAEIEARKRLEQRLSDKDKVLTLISNKYRTQWGAGDFGGLYWSTVELESNPKATNDMLVWLNYHFYYVQAFYSALILAIMLKLARGYYKNEIKPEFYFGLILFVGFVCLHTLIEMQPRYGYIAMPMITALAAASIGERRSTYEGGV</sequence>
<dbReference type="Proteomes" id="UP000243406">
    <property type="component" value="Unassembled WGS sequence"/>
</dbReference>
<keyword evidence="6 8" id="KW-1133">Transmembrane helix</keyword>
<evidence type="ECO:0000256" key="5">
    <source>
        <dbReference type="ARBA" id="ARBA00022692"/>
    </source>
</evidence>
<dbReference type="GO" id="GO:0009103">
    <property type="term" value="P:lipopolysaccharide biosynthetic process"/>
    <property type="evidence" value="ECO:0007669"/>
    <property type="project" value="UniProtKB-ARBA"/>
</dbReference>
<evidence type="ECO:0000256" key="6">
    <source>
        <dbReference type="ARBA" id="ARBA00022989"/>
    </source>
</evidence>
<feature type="transmembrane region" description="Helical" evidence="8">
    <location>
        <begin position="226"/>
        <end position="241"/>
    </location>
</feature>
<keyword evidence="5 8" id="KW-0812">Transmembrane</keyword>
<protein>
    <submittedName>
        <fullName evidence="10">Dolichyl-phosphate-mannose-protein mannosyltransferase</fullName>
    </submittedName>
</protein>
<keyword evidence="3 10" id="KW-0328">Glycosyltransferase</keyword>
<dbReference type="PANTHER" id="PTHR33908">
    <property type="entry name" value="MANNOSYLTRANSFERASE YKCB-RELATED"/>
    <property type="match status" value="1"/>
</dbReference>
<gene>
    <name evidence="10" type="ORF">SAMN02745120_1412</name>
</gene>
<keyword evidence="11" id="KW-1185">Reference proteome</keyword>
<dbReference type="EMBL" id="FUYN01000002">
    <property type="protein sequence ID" value="SKB41656.1"/>
    <property type="molecule type" value="Genomic_DNA"/>
</dbReference>
<evidence type="ECO:0000313" key="10">
    <source>
        <dbReference type="EMBL" id="SKB41656.1"/>
    </source>
</evidence>
<feature type="transmembrane region" description="Helical" evidence="8">
    <location>
        <begin position="449"/>
        <end position="466"/>
    </location>
</feature>
<feature type="transmembrane region" description="Helical" evidence="8">
    <location>
        <begin position="286"/>
        <end position="309"/>
    </location>
</feature>
<feature type="transmembrane region" description="Helical" evidence="8">
    <location>
        <begin position="68"/>
        <end position="88"/>
    </location>
</feature>
<dbReference type="InterPro" id="IPR050297">
    <property type="entry name" value="LipidA_mod_glycosyltrf_83"/>
</dbReference>
<evidence type="ECO:0000256" key="8">
    <source>
        <dbReference type="SAM" id="Phobius"/>
    </source>
</evidence>
<dbReference type="PANTHER" id="PTHR33908:SF11">
    <property type="entry name" value="MEMBRANE PROTEIN"/>
    <property type="match status" value="1"/>
</dbReference>
<accession>A0A1T5B321</accession>
<dbReference type="Pfam" id="PF13231">
    <property type="entry name" value="PMT_2"/>
    <property type="match status" value="1"/>
</dbReference>
<dbReference type="GO" id="GO:0005886">
    <property type="term" value="C:plasma membrane"/>
    <property type="evidence" value="ECO:0007669"/>
    <property type="project" value="UniProtKB-SubCell"/>
</dbReference>
<feature type="transmembrane region" description="Helical" evidence="8">
    <location>
        <begin position="12"/>
        <end position="31"/>
    </location>
</feature>
<feature type="domain" description="Glycosyltransferase RgtA/B/C/D-like" evidence="9">
    <location>
        <begin position="135"/>
        <end position="268"/>
    </location>
</feature>
<organism evidence="10 11">
    <name type="scientific">Acetoanaerobium noterae</name>
    <dbReference type="NCBI Taxonomy" id="745369"/>
    <lineage>
        <taxon>Bacteria</taxon>
        <taxon>Bacillati</taxon>
        <taxon>Bacillota</taxon>
        <taxon>Clostridia</taxon>
        <taxon>Peptostreptococcales</taxon>
        <taxon>Filifactoraceae</taxon>
        <taxon>Acetoanaerobium</taxon>
    </lineage>
</organism>
<reference evidence="11" key="1">
    <citation type="submission" date="2017-02" db="EMBL/GenBank/DDBJ databases">
        <authorList>
            <person name="Varghese N."/>
            <person name="Submissions S."/>
        </authorList>
    </citation>
    <scope>NUCLEOTIDE SEQUENCE [LARGE SCALE GENOMIC DNA]</scope>
    <source>
        <strain evidence="11">ATCC 35199</strain>
    </source>
</reference>
<feature type="transmembrane region" description="Helical" evidence="8">
    <location>
        <begin position="247"/>
        <end position="265"/>
    </location>
</feature>
<keyword evidence="7 8" id="KW-0472">Membrane</keyword>
<feature type="transmembrane region" description="Helical" evidence="8">
    <location>
        <begin position="37"/>
        <end position="56"/>
    </location>
</feature>
<evidence type="ECO:0000256" key="4">
    <source>
        <dbReference type="ARBA" id="ARBA00022679"/>
    </source>
</evidence>
<dbReference type="AlphaFoldDB" id="A0A1T5B321"/>
<evidence type="ECO:0000313" key="11">
    <source>
        <dbReference type="Proteomes" id="UP000243406"/>
    </source>
</evidence>
<evidence type="ECO:0000256" key="7">
    <source>
        <dbReference type="ARBA" id="ARBA00023136"/>
    </source>
</evidence>
<comment type="subcellular location">
    <subcellularLocation>
        <location evidence="1">Cell membrane</location>
        <topology evidence="1">Multi-pass membrane protein</topology>
    </subcellularLocation>
</comment>
<evidence type="ECO:0000259" key="9">
    <source>
        <dbReference type="Pfam" id="PF13231"/>
    </source>
</evidence>
<name>A0A1T5B321_9FIRM</name>
<keyword evidence="2" id="KW-1003">Cell membrane</keyword>
<evidence type="ECO:0000256" key="1">
    <source>
        <dbReference type="ARBA" id="ARBA00004651"/>
    </source>
</evidence>
<feature type="transmembrane region" description="Helical" evidence="8">
    <location>
        <begin position="135"/>
        <end position="168"/>
    </location>
</feature>
<evidence type="ECO:0000256" key="3">
    <source>
        <dbReference type="ARBA" id="ARBA00022676"/>
    </source>
</evidence>
<dbReference type="InterPro" id="IPR038731">
    <property type="entry name" value="RgtA/B/C-like"/>
</dbReference>
<evidence type="ECO:0000256" key="2">
    <source>
        <dbReference type="ARBA" id="ARBA00022475"/>
    </source>
</evidence>
<proteinExistence type="predicted"/>
<feature type="transmembrane region" description="Helical" evidence="8">
    <location>
        <begin position="418"/>
        <end position="437"/>
    </location>
</feature>